<dbReference type="PANTHER" id="PTHR35128">
    <property type="entry name" value="SECRETION-REGULATING GUANINE NUCLEOTIDE EXCHANGE FACTOR"/>
    <property type="match status" value="1"/>
</dbReference>
<evidence type="ECO:0000256" key="1">
    <source>
        <dbReference type="SAM" id="Phobius"/>
    </source>
</evidence>
<comment type="caution">
    <text evidence="3">The sequence shown here is derived from an EMBL/GenBank/DDBJ whole genome shotgun (WGS) entry which is preliminary data.</text>
</comment>
<feature type="transmembrane region" description="Helical" evidence="1">
    <location>
        <begin position="203"/>
        <end position="225"/>
    </location>
</feature>
<dbReference type="Proteomes" id="UP001151752">
    <property type="component" value="Chromosome 2"/>
</dbReference>
<evidence type="ECO:0000256" key="2">
    <source>
        <dbReference type="SAM" id="SignalP"/>
    </source>
</evidence>
<name>A0A9Q0YU26_9ROSI</name>
<keyword evidence="1" id="KW-1133">Transmembrane helix</keyword>
<accession>A0A9Q0YU26</accession>
<protein>
    <submittedName>
        <fullName evidence="3">SECRETION-REGULATING GUANINE NUCLEOTIDE EXCHANGE FACTOR</fullName>
    </submittedName>
</protein>
<dbReference type="AlphaFoldDB" id="A0A9Q0YU26"/>
<dbReference type="PANTHER" id="PTHR35128:SF1">
    <property type="entry name" value="SECRETION-REGULATING GUANINE NUCLEOTIDE EXCHANGE FACTOR"/>
    <property type="match status" value="1"/>
</dbReference>
<organism evidence="3 4">
    <name type="scientific">Salix koriyanagi</name>
    <dbReference type="NCBI Taxonomy" id="2511006"/>
    <lineage>
        <taxon>Eukaryota</taxon>
        <taxon>Viridiplantae</taxon>
        <taxon>Streptophyta</taxon>
        <taxon>Embryophyta</taxon>
        <taxon>Tracheophyta</taxon>
        <taxon>Spermatophyta</taxon>
        <taxon>Magnoliopsida</taxon>
        <taxon>eudicotyledons</taxon>
        <taxon>Gunneridae</taxon>
        <taxon>Pentapetalae</taxon>
        <taxon>rosids</taxon>
        <taxon>fabids</taxon>
        <taxon>Malpighiales</taxon>
        <taxon>Salicaceae</taxon>
        <taxon>Saliceae</taxon>
        <taxon>Salix</taxon>
    </lineage>
</organism>
<keyword evidence="1" id="KW-0472">Membrane</keyword>
<proteinExistence type="predicted"/>
<gene>
    <name evidence="3" type="ORF">OIU74_011271</name>
</gene>
<keyword evidence="2" id="KW-0732">Signal</keyword>
<reference evidence="3" key="1">
    <citation type="submission" date="2022-11" db="EMBL/GenBank/DDBJ databases">
        <authorList>
            <person name="Hyden B.L."/>
            <person name="Feng K."/>
            <person name="Yates T."/>
            <person name="Jawdy S."/>
            <person name="Smart L.B."/>
            <person name="Muchero W."/>
        </authorList>
    </citation>
    <scope>NUCLEOTIDE SEQUENCE</scope>
    <source>
        <tissue evidence="3">Shoot tip</tissue>
    </source>
</reference>
<keyword evidence="4" id="KW-1185">Reference proteome</keyword>
<evidence type="ECO:0000313" key="3">
    <source>
        <dbReference type="EMBL" id="KAJ6710355.1"/>
    </source>
</evidence>
<feature type="signal peptide" evidence="2">
    <location>
        <begin position="1"/>
        <end position="19"/>
    </location>
</feature>
<feature type="chain" id="PRO_5040321298" evidence="2">
    <location>
        <begin position="20"/>
        <end position="354"/>
    </location>
</feature>
<sequence length="354" mass="40392">MSPAILLLVVAFFKKTILGGIGLMCPKDKIQSICGIIRRYTCNLKISPQDSFRLLYSLKVLKGVVSLVHCNGEAWNQIDWLAWTSKLSGACCGYVSGCDTSSPNSRVEEWNRCDMANTQFAKSSSLCGSWMQMVELLTFGTDLQAALIALVCLRKGCLFFMHLLSQICRDHNISAGRCWTLGEERIIVKNIIQWWALTSMKSWSHFLCSFGGLFWWIYFVSALATNLRFSSITIMIAEGVFDQMNITVNYPPTLFVTCLKIHTGSMKISEFIEVHEEHRALMQKRLNAWSFLCHQVKSFVDGNGYTKKDGRATRWKEALRECKEPLCWIRVWSNTCRRNSILHLLTMRMTSLTV</sequence>
<keyword evidence="1" id="KW-0812">Transmembrane</keyword>
<dbReference type="EMBL" id="JAPFFM010000015">
    <property type="protein sequence ID" value="KAJ6710355.1"/>
    <property type="molecule type" value="Genomic_DNA"/>
</dbReference>
<reference evidence="3" key="2">
    <citation type="journal article" date="2023" name="Int. J. Mol. Sci.">
        <title>De Novo Assembly and Annotation of 11 Diverse Shrub Willow (Salix) Genomes Reveals Novel Gene Organization in Sex-Linked Regions.</title>
        <authorList>
            <person name="Hyden B."/>
            <person name="Feng K."/>
            <person name="Yates T.B."/>
            <person name="Jawdy S."/>
            <person name="Cereghino C."/>
            <person name="Smart L.B."/>
            <person name="Muchero W."/>
        </authorList>
    </citation>
    <scope>NUCLEOTIDE SEQUENCE</scope>
    <source>
        <tissue evidence="3">Shoot tip</tissue>
    </source>
</reference>
<evidence type="ECO:0000313" key="4">
    <source>
        <dbReference type="Proteomes" id="UP001151752"/>
    </source>
</evidence>